<dbReference type="GO" id="GO:0022857">
    <property type="term" value="F:transmembrane transporter activity"/>
    <property type="evidence" value="ECO:0007669"/>
    <property type="project" value="InterPro"/>
</dbReference>
<keyword evidence="5 6" id="KW-0472">Membrane</keyword>
<organism evidence="8 9">
    <name type="scientific">Brucella intermedia LMG 3301</name>
    <dbReference type="NCBI Taxonomy" id="641118"/>
    <lineage>
        <taxon>Bacteria</taxon>
        <taxon>Pseudomonadati</taxon>
        <taxon>Pseudomonadota</taxon>
        <taxon>Alphaproteobacteria</taxon>
        <taxon>Hyphomicrobiales</taxon>
        <taxon>Brucellaceae</taxon>
        <taxon>Brucella/Ochrobactrum group</taxon>
        <taxon>Brucella</taxon>
    </lineage>
</organism>
<dbReference type="PANTHER" id="PTHR43791:SF100">
    <property type="entry name" value="SUGAR TRANSPORTER"/>
    <property type="match status" value="1"/>
</dbReference>
<dbReference type="EMBL" id="ACQA01000002">
    <property type="protein sequence ID" value="EEQ93090.1"/>
    <property type="molecule type" value="Genomic_DNA"/>
</dbReference>
<feature type="transmembrane region" description="Helical" evidence="6">
    <location>
        <begin position="361"/>
        <end position="380"/>
    </location>
</feature>
<protein>
    <submittedName>
        <fullName evidence="8">Tartrate transporter</fullName>
    </submittedName>
</protein>
<feature type="transmembrane region" description="Helical" evidence="6">
    <location>
        <begin position="424"/>
        <end position="446"/>
    </location>
</feature>
<reference evidence="8 9" key="1">
    <citation type="submission" date="2009-05" db="EMBL/GenBank/DDBJ databases">
        <authorList>
            <person name="Setubal J.C."/>
            <person name="Boyle S."/>
            <person name="Crasta O.R."/>
            <person name="Gillespie J.J."/>
            <person name="Kenyon R.W."/>
            <person name="Lu J."/>
            <person name="Mane S."/>
            <person name="Nagrani S."/>
            <person name="Shallom J.M."/>
            <person name="Shallom S."/>
            <person name="Shukla M."/>
            <person name="Snyder E.E."/>
            <person name="Sobral B.W."/>
            <person name="Wattam A.R."/>
            <person name="Will R."/>
            <person name="Williams K."/>
            <person name="Yoo H."/>
            <person name="Munk C."/>
            <person name="Tapia R."/>
            <person name="Green L."/>
            <person name="Rogers Y."/>
            <person name="Detter J.C."/>
            <person name="Bruce D."/>
            <person name="Brettin T.S."/>
            <person name="Tsolis R."/>
        </authorList>
    </citation>
    <scope>NUCLEOTIDE SEQUENCE [LARGE SCALE GENOMIC DNA]</scope>
    <source>
        <strain evidence="8 9">LMG 3301</strain>
    </source>
</reference>
<feature type="transmembrane region" description="Helical" evidence="6">
    <location>
        <begin position="387"/>
        <end position="404"/>
    </location>
</feature>
<feature type="domain" description="Major facilitator superfamily (MFS) profile" evidence="7">
    <location>
        <begin position="43"/>
        <end position="451"/>
    </location>
</feature>
<dbReference type="PROSITE" id="PS50850">
    <property type="entry name" value="MFS"/>
    <property type="match status" value="1"/>
</dbReference>
<evidence type="ECO:0000256" key="2">
    <source>
        <dbReference type="ARBA" id="ARBA00022448"/>
    </source>
</evidence>
<dbReference type="CDD" id="cd17319">
    <property type="entry name" value="MFS_ExuT_GudP_like"/>
    <property type="match status" value="1"/>
</dbReference>
<dbReference type="Pfam" id="PF07690">
    <property type="entry name" value="MFS_1"/>
    <property type="match status" value="1"/>
</dbReference>
<feature type="transmembrane region" description="Helical" evidence="6">
    <location>
        <begin position="337"/>
        <end position="355"/>
    </location>
</feature>
<keyword evidence="4 6" id="KW-1133">Transmembrane helix</keyword>
<dbReference type="PANTHER" id="PTHR43791">
    <property type="entry name" value="PERMEASE-RELATED"/>
    <property type="match status" value="1"/>
</dbReference>
<dbReference type="InterPro" id="IPR011701">
    <property type="entry name" value="MFS"/>
</dbReference>
<evidence type="ECO:0000313" key="9">
    <source>
        <dbReference type="Proteomes" id="UP000004386"/>
    </source>
</evidence>
<evidence type="ECO:0000259" key="7">
    <source>
        <dbReference type="PROSITE" id="PS50850"/>
    </source>
</evidence>
<feature type="transmembrane region" description="Helical" evidence="6">
    <location>
        <begin position="271"/>
        <end position="292"/>
    </location>
</feature>
<evidence type="ECO:0000256" key="6">
    <source>
        <dbReference type="SAM" id="Phobius"/>
    </source>
</evidence>
<dbReference type="GO" id="GO:0005886">
    <property type="term" value="C:plasma membrane"/>
    <property type="evidence" value="ECO:0007669"/>
    <property type="project" value="TreeGrafter"/>
</dbReference>
<evidence type="ECO:0000256" key="3">
    <source>
        <dbReference type="ARBA" id="ARBA00022692"/>
    </source>
</evidence>
<evidence type="ECO:0000313" key="8">
    <source>
        <dbReference type="EMBL" id="EEQ93090.1"/>
    </source>
</evidence>
<keyword evidence="2" id="KW-0813">Transport</keyword>
<feature type="transmembrane region" description="Helical" evidence="6">
    <location>
        <begin position="304"/>
        <end position="325"/>
    </location>
</feature>
<dbReference type="AlphaFoldDB" id="C4WM92"/>
<gene>
    <name evidence="8" type="ORF">OINT_2000223</name>
</gene>
<dbReference type="SUPFAM" id="SSF103473">
    <property type="entry name" value="MFS general substrate transporter"/>
    <property type="match status" value="1"/>
</dbReference>
<feature type="transmembrane region" description="Helical" evidence="6">
    <location>
        <begin position="133"/>
        <end position="157"/>
    </location>
</feature>
<feature type="transmembrane region" description="Helical" evidence="6">
    <location>
        <begin position="202"/>
        <end position="225"/>
    </location>
</feature>
<comment type="subcellular location">
    <subcellularLocation>
        <location evidence="1">Membrane</location>
        <topology evidence="1">Multi-pass membrane protein</topology>
    </subcellularLocation>
</comment>
<dbReference type="FunFam" id="1.20.1250.20:FF:000018">
    <property type="entry name" value="MFS transporter permease"/>
    <property type="match status" value="1"/>
</dbReference>
<accession>C4WM92</accession>
<dbReference type="InterPro" id="IPR020846">
    <property type="entry name" value="MFS_dom"/>
</dbReference>
<dbReference type="InterPro" id="IPR036259">
    <property type="entry name" value="MFS_trans_sf"/>
</dbReference>
<feature type="transmembrane region" description="Helical" evidence="6">
    <location>
        <begin position="39"/>
        <end position="56"/>
    </location>
</feature>
<dbReference type="Gene3D" id="1.20.1250.20">
    <property type="entry name" value="MFS general substrate transporter like domains"/>
    <property type="match status" value="2"/>
</dbReference>
<proteinExistence type="predicted"/>
<dbReference type="Proteomes" id="UP000004386">
    <property type="component" value="Unassembled WGS sequence"/>
</dbReference>
<dbReference type="HOGENOM" id="CLU_001265_0_0_5"/>
<comment type="caution">
    <text evidence="8">The sequence shown here is derived from an EMBL/GenBank/DDBJ whole genome shotgun (WGS) entry which is preliminary data.</text>
</comment>
<evidence type="ECO:0000256" key="5">
    <source>
        <dbReference type="ARBA" id="ARBA00023136"/>
    </source>
</evidence>
<evidence type="ECO:0000256" key="1">
    <source>
        <dbReference type="ARBA" id="ARBA00004141"/>
    </source>
</evidence>
<keyword evidence="3 6" id="KW-0812">Transmembrane</keyword>
<feature type="transmembrane region" description="Helical" evidence="6">
    <location>
        <begin position="76"/>
        <end position="96"/>
    </location>
</feature>
<feature type="transmembrane region" description="Helical" evidence="6">
    <location>
        <begin position="108"/>
        <end position="127"/>
    </location>
</feature>
<evidence type="ECO:0000256" key="4">
    <source>
        <dbReference type="ARBA" id="ARBA00022989"/>
    </source>
</evidence>
<sequence>MHAAHAGTWAEIWEDIVVNSTVSAVGATPDLRDSTIRKLNLRIVLFCFICFIVNYLDRVNIGYAALHMNNDIGLTPYMFGVGAGIFFIGYMLFEVPSNMMLHKLGSRVWIARIMVTWGLVSCAMAFVQGPVSFYILRFLLGVAEAGFAPGVLLYLTYWFPAKERGRATALFMTATVLSIVVGAPFSGWLMDAGEGLFGLHGWQAMFILEGLPAVILGVVTFFYLVDSPEKDKHWLNPDERAWLMAELARENQGKQPDTRHSLKEVFSDYRVWLLTLVYMFNGIAVYGVIMWLPQIVKSLGDYSAAQTGLISAIPFVFAAIGLVVISRSSDRTGERKIHTAIAGLFGGVFLAASALSPSPVLSLVLLSVCAFFLWSYLGVFWTLPTQFLSGAAAAGGLAAINGFAQLGGFTGPYLVGWVKSTTDSFSLSLLALSIFPIIGFFLCMSLKAKRD</sequence>
<feature type="transmembrane region" description="Helical" evidence="6">
    <location>
        <begin position="169"/>
        <end position="190"/>
    </location>
</feature>
<name>C4WM92_9HYPH</name>